<gene>
    <name evidence="1" type="ORF">F5144DRAFT_633407</name>
</gene>
<comment type="caution">
    <text evidence="1">The sequence shown here is derived from an EMBL/GenBank/DDBJ whole genome shotgun (WGS) entry which is preliminary data.</text>
</comment>
<accession>A0ACB7NZY2</accession>
<name>A0ACB7NZY2_9PEZI</name>
<reference evidence="1 2" key="1">
    <citation type="journal article" date="2021" name="Nat. Commun.">
        <title>Genetic determinants of endophytism in the Arabidopsis root mycobiome.</title>
        <authorList>
            <person name="Mesny F."/>
            <person name="Miyauchi S."/>
            <person name="Thiergart T."/>
            <person name="Pickel B."/>
            <person name="Atanasova L."/>
            <person name="Karlsson M."/>
            <person name="Huettel B."/>
            <person name="Barry K.W."/>
            <person name="Haridas S."/>
            <person name="Chen C."/>
            <person name="Bauer D."/>
            <person name="Andreopoulos W."/>
            <person name="Pangilinan J."/>
            <person name="LaButti K."/>
            <person name="Riley R."/>
            <person name="Lipzen A."/>
            <person name="Clum A."/>
            <person name="Drula E."/>
            <person name="Henrissat B."/>
            <person name="Kohler A."/>
            <person name="Grigoriev I.V."/>
            <person name="Martin F.M."/>
            <person name="Hacquard S."/>
        </authorList>
    </citation>
    <scope>NUCLEOTIDE SEQUENCE [LARGE SCALE GENOMIC DNA]</scope>
    <source>
        <strain evidence="1 2">MPI-SDFR-AT-0079</strain>
    </source>
</reference>
<dbReference type="Proteomes" id="UP000724584">
    <property type="component" value="Unassembled WGS sequence"/>
</dbReference>
<protein>
    <submittedName>
        <fullName evidence="1">Peptidase A4 family-domain-containing protein</fullName>
    </submittedName>
</protein>
<evidence type="ECO:0000313" key="2">
    <source>
        <dbReference type="Proteomes" id="UP000724584"/>
    </source>
</evidence>
<evidence type="ECO:0000313" key="1">
    <source>
        <dbReference type="EMBL" id="KAH6617131.1"/>
    </source>
</evidence>
<sequence length="273" mass="28799">MKFAAILHATLLGSAAAHSPLIGPSDKPSLPSVRRSRLTDRLNGVSSQASPDDLPGVTYSKNWAGAILTGIGYRSVTATIHVPSIRLPIGAQSDVLHAVSAWVGIDGEHACPNAILQVGVDMYMNHSDPAYWAWFEWYPSRSTYLTDFSISAGDSITLNVSATSLSSATFGITNHNTGQTDIATLNDQAPLMCGFNAEWIVEDFWDTDGVPLVDFGSVAFTGAMFSTDLGIGGGMEGAKMDGIKEGLVGDPVIECEKLGGDAMSCSYKGGKHP</sequence>
<dbReference type="EMBL" id="JAGIZQ010000007">
    <property type="protein sequence ID" value="KAH6617131.1"/>
    <property type="molecule type" value="Genomic_DNA"/>
</dbReference>
<proteinExistence type="predicted"/>
<keyword evidence="2" id="KW-1185">Reference proteome</keyword>
<organism evidence="1 2">
    <name type="scientific">Chaetomium tenue</name>
    <dbReference type="NCBI Taxonomy" id="1854479"/>
    <lineage>
        <taxon>Eukaryota</taxon>
        <taxon>Fungi</taxon>
        <taxon>Dikarya</taxon>
        <taxon>Ascomycota</taxon>
        <taxon>Pezizomycotina</taxon>
        <taxon>Sordariomycetes</taxon>
        <taxon>Sordariomycetidae</taxon>
        <taxon>Sordariales</taxon>
        <taxon>Chaetomiaceae</taxon>
        <taxon>Chaetomium</taxon>
    </lineage>
</organism>